<keyword evidence="6" id="KW-0472">Membrane</keyword>
<dbReference type="InterPro" id="IPR027256">
    <property type="entry name" value="P-typ_ATPase_IB"/>
</dbReference>
<keyword evidence="9" id="KW-0067">ATP-binding</keyword>
<evidence type="ECO:0000256" key="9">
    <source>
        <dbReference type="RuleBase" id="RU362081"/>
    </source>
</evidence>
<dbReference type="Pfam" id="PF00702">
    <property type="entry name" value="Hydrolase"/>
    <property type="match status" value="1"/>
</dbReference>
<dbReference type="EMBL" id="BEXT01000001">
    <property type="protein sequence ID" value="GBC63513.1"/>
    <property type="molecule type" value="Genomic_DNA"/>
</dbReference>
<dbReference type="SUPFAM" id="SSF56784">
    <property type="entry name" value="HAD-like"/>
    <property type="match status" value="1"/>
</dbReference>
<dbReference type="EC" id="7.2.2.12" evidence="7"/>
<feature type="domain" description="P-type ATPase A" evidence="10">
    <location>
        <begin position="200"/>
        <end position="296"/>
    </location>
</feature>
<dbReference type="AlphaFoldDB" id="A0A401G2V4"/>
<keyword evidence="5" id="KW-1133">Transmembrane helix</keyword>
<dbReference type="PRINTS" id="PR00119">
    <property type="entry name" value="CATATPASE"/>
</dbReference>
<keyword evidence="9" id="KW-0479">Metal-binding</keyword>
<sequence length="706" mass="75400">MTTACSPPPECARIVHELPRRIRFSCPVLHNPALDTAYLEAMLRNIPGVDSVRINLRGISVVVCYDGDPTVKGRITALLNDLPEELWQPDTDRNGTADGLNVAARGIMTLLTPAIPRQIVGPLSTAMSLPTLAEGLETLLTRGVKVEVLDGAAVGLSLLRRDYFTANAIVALLNLGQYLEQLSEDRTTDLLRSLLRPRGETVWAERDGQEVSVPMDELVIGDLVICGPGELIPVDGMVAHGEASVNQSSITGESVPVHVSPASDVFSGSVVEEGRIKIEARQVGAETGMARISRFLETSVRHKSKAQKQSDALADSLVPITFGLGVLLYLITRDISRAASVLTVDYSCAIKVATPVAVKMGMFTAAHCGVLLKGAEAMDALSRVDTVVFDKTGTLTSGQLELTDAVPFNGISPDELLAVAAGAEAHYAHPVAKAVVRAAEMKGVELPPVGQVDFVVAHGVSAYVEEKRVLVGSHHFIHEDEGIDCSAADEAARSLREAGNSLLYVAREEKLVGVIALRDELRPESAQVLRDLKAAGIRKTVILTGDHKDTAEAIAAQLDALDEIHWELKPEDKARIVGNLREDGHYLAFVGDGVNDAPALVSAHVGICMPDGADLARESAQVVLLKEDMNTLVKAREIAVRTRQVIRNCFHSAVGLNSLILLFATTGRFSPLMSAILHNSSTIGILAYAALGAMQKPKAGVHAEES</sequence>
<evidence type="ECO:0000313" key="12">
    <source>
        <dbReference type="Proteomes" id="UP000288096"/>
    </source>
</evidence>
<keyword evidence="9" id="KW-0547">Nucleotide-binding</keyword>
<dbReference type="PROSITE" id="PS00154">
    <property type="entry name" value="ATPASE_E1_E2"/>
    <property type="match status" value="1"/>
</dbReference>
<evidence type="ECO:0000256" key="8">
    <source>
        <dbReference type="ARBA" id="ARBA00047308"/>
    </source>
</evidence>
<name>A0A401G2V4_9BACT</name>
<dbReference type="GO" id="GO:0016887">
    <property type="term" value="F:ATP hydrolysis activity"/>
    <property type="evidence" value="ECO:0007669"/>
    <property type="project" value="InterPro"/>
</dbReference>
<reference evidence="12" key="1">
    <citation type="submission" date="2017-11" db="EMBL/GenBank/DDBJ databases">
        <authorList>
            <person name="Watanabe M."/>
            <person name="Kojima H."/>
        </authorList>
    </citation>
    <scope>NUCLEOTIDE SEQUENCE [LARGE SCALE GENOMIC DNA]</scope>
    <source>
        <strain evidence="12">Tokyo 01</strain>
    </source>
</reference>
<accession>A0A401G2V4</accession>
<dbReference type="Pfam" id="PF00122">
    <property type="entry name" value="E1-E2_ATPase"/>
    <property type="match status" value="1"/>
</dbReference>
<evidence type="ECO:0000259" key="10">
    <source>
        <dbReference type="Pfam" id="PF00122"/>
    </source>
</evidence>
<dbReference type="GO" id="GO:0016463">
    <property type="term" value="F:P-type zinc transporter activity"/>
    <property type="evidence" value="ECO:0007669"/>
    <property type="project" value="UniProtKB-EC"/>
</dbReference>
<reference evidence="12" key="2">
    <citation type="submission" date="2019-01" db="EMBL/GenBank/DDBJ databases">
        <title>Genome sequence of Desulfonema ishimotonii strain Tokyo 01.</title>
        <authorList>
            <person name="Fukui M."/>
        </authorList>
    </citation>
    <scope>NUCLEOTIDE SEQUENCE [LARGE SCALE GENOMIC DNA]</scope>
    <source>
        <strain evidence="12">Tokyo 01</strain>
    </source>
</reference>
<dbReference type="SFLD" id="SFLDS00003">
    <property type="entry name" value="Haloacid_Dehalogenase"/>
    <property type="match status" value="1"/>
</dbReference>
<keyword evidence="4" id="KW-1278">Translocase</keyword>
<evidence type="ECO:0000256" key="7">
    <source>
        <dbReference type="ARBA" id="ARBA00039097"/>
    </source>
</evidence>
<dbReference type="InterPro" id="IPR023214">
    <property type="entry name" value="HAD_sf"/>
</dbReference>
<evidence type="ECO:0000313" key="11">
    <source>
        <dbReference type="EMBL" id="GBC63513.1"/>
    </source>
</evidence>
<comment type="catalytic activity">
    <reaction evidence="8">
        <text>Zn(2+)(in) + ATP + H2O = Zn(2+)(out) + ADP + phosphate + H(+)</text>
        <dbReference type="Rhea" id="RHEA:20621"/>
        <dbReference type="ChEBI" id="CHEBI:15377"/>
        <dbReference type="ChEBI" id="CHEBI:15378"/>
        <dbReference type="ChEBI" id="CHEBI:29105"/>
        <dbReference type="ChEBI" id="CHEBI:30616"/>
        <dbReference type="ChEBI" id="CHEBI:43474"/>
        <dbReference type="ChEBI" id="CHEBI:456216"/>
        <dbReference type="EC" id="7.2.2.12"/>
    </reaction>
</comment>
<dbReference type="InterPro" id="IPR008250">
    <property type="entry name" value="ATPase_P-typ_transduc_dom_A_sf"/>
</dbReference>
<dbReference type="InterPro" id="IPR036412">
    <property type="entry name" value="HAD-like_sf"/>
</dbReference>
<evidence type="ECO:0000256" key="4">
    <source>
        <dbReference type="ARBA" id="ARBA00022967"/>
    </source>
</evidence>
<evidence type="ECO:0000256" key="5">
    <source>
        <dbReference type="ARBA" id="ARBA00022989"/>
    </source>
</evidence>
<dbReference type="InterPro" id="IPR059000">
    <property type="entry name" value="ATPase_P-type_domA"/>
</dbReference>
<dbReference type="GO" id="GO:0046872">
    <property type="term" value="F:metal ion binding"/>
    <property type="evidence" value="ECO:0007669"/>
    <property type="project" value="UniProtKB-KW"/>
</dbReference>
<dbReference type="InterPro" id="IPR001757">
    <property type="entry name" value="P_typ_ATPase"/>
</dbReference>
<evidence type="ECO:0000256" key="1">
    <source>
        <dbReference type="ARBA" id="ARBA00004370"/>
    </source>
</evidence>
<dbReference type="InterPro" id="IPR018303">
    <property type="entry name" value="ATPase_P-typ_P_site"/>
</dbReference>
<dbReference type="SUPFAM" id="SSF81653">
    <property type="entry name" value="Calcium ATPase, transduction domain A"/>
    <property type="match status" value="1"/>
</dbReference>
<dbReference type="GO" id="GO:0005886">
    <property type="term" value="C:plasma membrane"/>
    <property type="evidence" value="ECO:0007669"/>
    <property type="project" value="UniProtKB-SubCell"/>
</dbReference>
<evidence type="ECO:0000256" key="3">
    <source>
        <dbReference type="ARBA" id="ARBA00022692"/>
    </source>
</evidence>
<dbReference type="InterPro" id="IPR023299">
    <property type="entry name" value="ATPase_P-typ_cyto_dom_N"/>
</dbReference>
<dbReference type="SFLD" id="SFLDG00002">
    <property type="entry name" value="C1.7:_P-type_atpase_like"/>
    <property type="match status" value="1"/>
</dbReference>
<dbReference type="SFLD" id="SFLDF00027">
    <property type="entry name" value="p-type_atpase"/>
    <property type="match status" value="1"/>
</dbReference>
<comment type="caution">
    <text evidence="11">The sequence shown here is derived from an EMBL/GenBank/DDBJ whole genome shotgun (WGS) entry which is preliminary data.</text>
</comment>
<dbReference type="PANTHER" id="PTHR48085:SF5">
    <property type="entry name" value="CADMIUM_ZINC-TRANSPORTING ATPASE HMA4-RELATED"/>
    <property type="match status" value="1"/>
</dbReference>
<protein>
    <recommendedName>
        <fullName evidence="7">P-type Zn(2+) transporter</fullName>
        <ecNumber evidence="7">7.2.2.12</ecNumber>
    </recommendedName>
</protein>
<comment type="similarity">
    <text evidence="2 9">Belongs to the cation transport ATPase (P-type) (TC 3.A.3) family. Type IB subfamily.</text>
</comment>
<dbReference type="NCBIfam" id="TIGR01494">
    <property type="entry name" value="ATPase_P-type"/>
    <property type="match status" value="1"/>
</dbReference>
<dbReference type="NCBIfam" id="TIGR01525">
    <property type="entry name" value="ATPase-IB_hvy"/>
    <property type="match status" value="1"/>
</dbReference>
<dbReference type="Gene3D" id="3.40.50.1000">
    <property type="entry name" value="HAD superfamily/HAD-like"/>
    <property type="match status" value="1"/>
</dbReference>
<proteinExistence type="inferred from homology"/>
<dbReference type="GO" id="GO:0005524">
    <property type="term" value="F:ATP binding"/>
    <property type="evidence" value="ECO:0007669"/>
    <property type="project" value="UniProtKB-UniRule"/>
</dbReference>
<dbReference type="PANTHER" id="PTHR48085">
    <property type="entry name" value="CADMIUM/ZINC-TRANSPORTING ATPASE HMA2-RELATED"/>
    <property type="match status" value="1"/>
</dbReference>
<gene>
    <name evidence="11" type="ORF">DENIS_4507</name>
</gene>
<evidence type="ECO:0000256" key="6">
    <source>
        <dbReference type="ARBA" id="ARBA00023136"/>
    </source>
</evidence>
<dbReference type="Gene3D" id="2.70.150.10">
    <property type="entry name" value="Calcium-transporting ATPase, cytoplasmic transduction domain A"/>
    <property type="match status" value="1"/>
</dbReference>
<keyword evidence="3" id="KW-0812">Transmembrane</keyword>
<dbReference type="Proteomes" id="UP000288096">
    <property type="component" value="Unassembled WGS sequence"/>
</dbReference>
<dbReference type="OrthoDB" id="9763278at2"/>
<organism evidence="11 12">
    <name type="scientific">Desulfonema ishimotonii</name>
    <dbReference type="NCBI Taxonomy" id="45657"/>
    <lineage>
        <taxon>Bacteria</taxon>
        <taxon>Pseudomonadati</taxon>
        <taxon>Thermodesulfobacteriota</taxon>
        <taxon>Desulfobacteria</taxon>
        <taxon>Desulfobacterales</taxon>
        <taxon>Desulfococcaceae</taxon>
        <taxon>Desulfonema</taxon>
    </lineage>
</organism>
<comment type="subcellular location">
    <subcellularLocation>
        <location evidence="9">Cell membrane</location>
    </subcellularLocation>
    <subcellularLocation>
        <location evidence="1">Membrane</location>
    </subcellularLocation>
</comment>
<keyword evidence="12" id="KW-1185">Reference proteome</keyword>
<dbReference type="InterPro" id="IPR044492">
    <property type="entry name" value="P_typ_ATPase_HD_dom"/>
</dbReference>
<dbReference type="InterPro" id="IPR051014">
    <property type="entry name" value="Cation_Transport_ATPase_IB"/>
</dbReference>
<evidence type="ECO:0000256" key="2">
    <source>
        <dbReference type="ARBA" id="ARBA00006024"/>
    </source>
</evidence>
<keyword evidence="9" id="KW-1003">Cell membrane</keyword>
<dbReference type="RefSeq" id="WP_124330569.1">
    <property type="nucleotide sequence ID" value="NZ_BEXT01000001.1"/>
</dbReference>
<dbReference type="Gene3D" id="3.40.1110.10">
    <property type="entry name" value="Calcium-transporting ATPase, cytoplasmic domain N"/>
    <property type="match status" value="1"/>
</dbReference>